<proteinExistence type="predicted"/>
<dbReference type="RefSeq" id="WP_112584288.1">
    <property type="nucleotide sequence ID" value="NZ_PYAA01000017.1"/>
</dbReference>
<sequence>MHRTYRNARVRACDCRCPIHHGQPRSIYNNPDCHCLATCASQPMTLLAPQVNGAVFLDAADALWYVPSLEPGHWDWRYATPVDVGHPLLPASTLITGLLRETHAALLPLLDRL</sequence>
<evidence type="ECO:0000313" key="2">
    <source>
        <dbReference type="Proteomes" id="UP000248966"/>
    </source>
</evidence>
<name>A0A328N7Q6_9ACTN</name>
<dbReference type="EMBL" id="PYAA01000017">
    <property type="protein sequence ID" value="RAO00731.1"/>
    <property type="molecule type" value="Genomic_DNA"/>
</dbReference>
<gene>
    <name evidence="1" type="ORF">LAH08_02984</name>
</gene>
<accession>A0A328N7Q6</accession>
<comment type="caution">
    <text evidence="1">The sequence shown here is derived from an EMBL/GenBank/DDBJ whole genome shotgun (WGS) entry which is preliminary data.</text>
</comment>
<evidence type="ECO:0000313" key="1">
    <source>
        <dbReference type="EMBL" id="RAO00731.1"/>
    </source>
</evidence>
<dbReference type="Proteomes" id="UP000248966">
    <property type="component" value="Unassembled WGS sequence"/>
</dbReference>
<organism evidence="1 2">
    <name type="scientific">Micromonospora noduli</name>
    <dbReference type="NCBI Taxonomy" id="709876"/>
    <lineage>
        <taxon>Bacteria</taxon>
        <taxon>Bacillati</taxon>
        <taxon>Actinomycetota</taxon>
        <taxon>Actinomycetes</taxon>
        <taxon>Micromonosporales</taxon>
        <taxon>Micromonosporaceae</taxon>
        <taxon>Micromonospora</taxon>
    </lineage>
</organism>
<dbReference type="AlphaFoldDB" id="A0A328N7Q6"/>
<protein>
    <submittedName>
        <fullName evidence="1">Uncharacterized protein</fullName>
    </submittedName>
</protein>
<reference evidence="1 2" key="1">
    <citation type="submission" date="2018-03" db="EMBL/GenBank/DDBJ databases">
        <title>Defining the species Micromonospora saelicesensis and Micromonospora noduli under the framework of genomics.</title>
        <authorList>
            <person name="Riesco R."/>
            <person name="Trujillo M.E."/>
        </authorList>
    </citation>
    <scope>NUCLEOTIDE SEQUENCE [LARGE SCALE GENOMIC DNA]</scope>
    <source>
        <strain evidence="1 2">LAH08</strain>
    </source>
</reference>